<keyword evidence="6" id="KW-1185">Reference proteome</keyword>
<evidence type="ECO:0000256" key="3">
    <source>
        <dbReference type="SAM" id="SignalP"/>
    </source>
</evidence>
<feature type="signal peptide" evidence="3">
    <location>
        <begin position="1"/>
        <end position="22"/>
    </location>
</feature>
<dbReference type="CDD" id="cd15482">
    <property type="entry name" value="Sialidase_non-viral"/>
    <property type="match status" value="1"/>
</dbReference>
<dbReference type="InterPro" id="IPR015943">
    <property type="entry name" value="WD40/YVTN_repeat-like_dom_sf"/>
</dbReference>
<sequence length="596" mass="64192">MRPVSLMPAVLAALLLALPAPAQVPPPLPSVDLGIRELIFRPEVVSSRTPEDVWLLANGRGSANQVLRSADAGRSWQLDATASWALRKSLLAGSSITLDTLVWFTPEIGIAAGSIGARVLRTTDAGLSWQSIPLTDDLYVYAVERVGERAWLCGSSGKLFRSDDAGASWHELKDSPFNRDDRCMDMSFLSPESGWAVGMNGSVWATEDGGTSWQHVPFEQPLKYLRRVVRLTPQAAWVGGHRERYLTTDAGKTWHARPWTEDELNTPLAAARTPDGRHLITVGPVGEGVPVEQWVPFLGEAEHATSPGGDTVVALVVADQREMRLALSVSGQLVRKGPPVSQGSGVLTPLEGLVRKSPETWLGWAGEQLAASHDEGRTWFQLGRVPQTPIRALAFLKEDTVLAELGTGELLRSKDFGRLWEPSTSPLDAYDFAVASGRTASPETPFDCVLTTAPASMKLHLDNLGCFHQVEGQLSVKLSSDGAELSGKSLDNKPVKLGSKKLSRAEGERIVRELVAAATRQETPLGCDSTTKYTAILEWSCPSGHVKEGTVRFRAPGCGALTYGSATTWGSNAPGSYARALGLHQAASEEFKSASH</sequence>
<dbReference type="EMBL" id="JAPNKA010000001">
    <property type="protein sequence ID" value="MCY1082711.1"/>
    <property type="molecule type" value="Genomic_DNA"/>
</dbReference>
<evidence type="ECO:0000256" key="1">
    <source>
        <dbReference type="ARBA" id="ARBA00022531"/>
    </source>
</evidence>
<keyword evidence="2" id="KW-0604">Photosystem II</keyword>
<keyword evidence="3" id="KW-0732">Signal</keyword>
<evidence type="ECO:0000256" key="2">
    <source>
        <dbReference type="ARBA" id="ARBA00023276"/>
    </source>
</evidence>
<evidence type="ECO:0000313" key="6">
    <source>
        <dbReference type="Proteomes" id="UP001207654"/>
    </source>
</evidence>
<dbReference type="Gene3D" id="2.130.10.10">
    <property type="entry name" value="YVTN repeat-like/Quinoprotein amine dehydrogenase"/>
    <property type="match status" value="2"/>
</dbReference>
<keyword evidence="1" id="KW-0602">Photosynthesis</keyword>
<protein>
    <submittedName>
        <fullName evidence="5">YCF48-related protein</fullName>
    </submittedName>
</protein>
<evidence type="ECO:0000313" key="5">
    <source>
        <dbReference type="EMBL" id="MCY1082711.1"/>
    </source>
</evidence>
<comment type="caution">
    <text evidence="5">The sequence shown here is derived from an EMBL/GenBank/DDBJ whole genome shotgun (WGS) entry which is preliminary data.</text>
</comment>
<accession>A0ABT4ALY4</accession>
<feature type="domain" description="Photosynthesis system II assembly factor Ycf48/Hcf136-like" evidence="4">
    <location>
        <begin position="180"/>
        <end position="255"/>
    </location>
</feature>
<evidence type="ECO:0000259" key="4">
    <source>
        <dbReference type="Pfam" id="PF14870"/>
    </source>
</evidence>
<feature type="chain" id="PRO_5047097819" evidence="3">
    <location>
        <begin position="23"/>
        <end position="596"/>
    </location>
</feature>
<organism evidence="5 6">
    <name type="scientific">Archangium lansingense</name>
    <dbReference type="NCBI Taxonomy" id="2995310"/>
    <lineage>
        <taxon>Bacteria</taxon>
        <taxon>Pseudomonadati</taxon>
        <taxon>Myxococcota</taxon>
        <taxon>Myxococcia</taxon>
        <taxon>Myxococcales</taxon>
        <taxon>Cystobacterineae</taxon>
        <taxon>Archangiaceae</taxon>
        <taxon>Archangium</taxon>
    </lineage>
</organism>
<gene>
    <name evidence="5" type="ORF">OV287_50505</name>
</gene>
<dbReference type="Proteomes" id="UP001207654">
    <property type="component" value="Unassembled WGS sequence"/>
</dbReference>
<dbReference type="Pfam" id="PF14870">
    <property type="entry name" value="PSII_BNR"/>
    <property type="match status" value="1"/>
</dbReference>
<dbReference type="PANTHER" id="PTHR47199:SF2">
    <property type="entry name" value="PHOTOSYSTEM II STABILITY_ASSEMBLY FACTOR HCF136, CHLOROPLASTIC"/>
    <property type="match status" value="1"/>
</dbReference>
<dbReference type="PANTHER" id="PTHR47199">
    <property type="entry name" value="PHOTOSYSTEM II STABILITY/ASSEMBLY FACTOR HCF136, CHLOROPLASTIC"/>
    <property type="match status" value="1"/>
</dbReference>
<dbReference type="SUPFAM" id="SSF110296">
    <property type="entry name" value="Oligoxyloglucan reducing end-specific cellobiohydrolase"/>
    <property type="match status" value="2"/>
</dbReference>
<dbReference type="InterPro" id="IPR028203">
    <property type="entry name" value="PSII_CF48-like_dom"/>
</dbReference>
<reference evidence="5 6" key="1">
    <citation type="submission" date="2022-11" db="EMBL/GenBank/DDBJ databases">
        <title>Minimal conservation of predation-associated metabolite biosynthetic gene clusters underscores biosynthetic potential of Myxococcota including descriptions for ten novel species: Archangium lansinium sp. nov., Myxococcus landrumus sp. nov., Nannocystis bai.</title>
        <authorList>
            <person name="Ahearne A."/>
            <person name="Stevens C."/>
            <person name="Phillips K."/>
        </authorList>
    </citation>
    <scope>NUCLEOTIDE SEQUENCE [LARGE SCALE GENOMIC DNA]</scope>
    <source>
        <strain evidence="5 6">MIWBW</strain>
    </source>
</reference>
<name>A0ABT4ALY4_9BACT</name>
<proteinExistence type="predicted"/>
<dbReference type="RefSeq" id="WP_267541269.1">
    <property type="nucleotide sequence ID" value="NZ_JAPNKA010000001.1"/>
</dbReference>